<proteinExistence type="predicted"/>
<reference evidence="2" key="1">
    <citation type="journal article" date="2019" name="Int. J. Syst. Evol. Microbiol.">
        <title>The Global Catalogue of Microorganisms (GCM) 10K type strain sequencing project: providing services to taxonomists for standard genome sequencing and annotation.</title>
        <authorList>
            <consortium name="The Broad Institute Genomics Platform"/>
            <consortium name="The Broad Institute Genome Sequencing Center for Infectious Disease"/>
            <person name="Wu L."/>
            <person name="Ma J."/>
        </authorList>
    </citation>
    <scope>NUCLEOTIDE SEQUENCE [LARGE SCALE GENOMIC DNA]</scope>
    <source>
        <strain evidence="2">IBRC-M 10813</strain>
    </source>
</reference>
<protein>
    <submittedName>
        <fullName evidence="1">Uncharacterized protein</fullName>
    </submittedName>
</protein>
<name>A0ABV8JG98_9BACL</name>
<dbReference type="Proteomes" id="UP001595843">
    <property type="component" value="Unassembled WGS sequence"/>
</dbReference>
<sequence length="71" mass="8335">MIRLIQHDENTGEYMASCDTCERVIETKTNLEELEQAVAQRMEPLGRMELMGLDLDKLYCYDCMAMDSYFK</sequence>
<comment type="caution">
    <text evidence="1">The sequence shown here is derived from an EMBL/GenBank/DDBJ whole genome shotgun (WGS) entry which is preliminary data.</text>
</comment>
<evidence type="ECO:0000313" key="2">
    <source>
        <dbReference type="Proteomes" id="UP001595843"/>
    </source>
</evidence>
<gene>
    <name evidence="1" type="ORF">ACFOUO_08225</name>
</gene>
<dbReference type="EMBL" id="JBHSAP010000009">
    <property type="protein sequence ID" value="MFC4076795.1"/>
    <property type="molecule type" value="Genomic_DNA"/>
</dbReference>
<keyword evidence="2" id="KW-1185">Reference proteome</keyword>
<organism evidence="1 2">
    <name type="scientific">Salinithrix halophila</name>
    <dbReference type="NCBI Taxonomy" id="1485204"/>
    <lineage>
        <taxon>Bacteria</taxon>
        <taxon>Bacillati</taxon>
        <taxon>Bacillota</taxon>
        <taxon>Bacilli</taxon>
        <taxon>Bacillales</taxon>
        <taxon>Thermoactinomycetaceae</taxon>
        <taxon>Salinithrix</taxon>
    </lineage>
</organism>
<evidence type="ECO:0000313" key="1">
    <source>
        <dbReference type="EMBL" id="MFC4076795.1"/>
    </source>
</evidence>
<accession>A0ABV8JG98</accession>